<comment type="caution">
    <text evidence="6">The sequence shown here is derived from an EMBL/GenBank/DDBJ whole genome shotgun (WGS) entry which is preliminary data.</text>
</comment>
<accession>A0A0G0BKW1</accession>
<evidence type="ECO:0000256" key="4">
    <source>
        <dbReference type="SAM" id="Phobius"/>
    </source>
</evidence>
<feature type="transmembrane region" description="Helical" evidence="4">
    <location>
        <begin position="6"/>
        <end position="26"/>
    </location>
</feature>
<protein>
    <submittedName>
        <fullName evidence="6">Nuclease-like protein</fullName>
    </submittedName>
</protein>
<proteinExistence type="predicted"/>
<dbReference type="PATRIC" id="fig|1618350.3.peg.18"/>
<dbReference type="Pfam" id="PF00565">
    <property type="entry name" value="SNase"/>
    <property type="match status" value="1"/>
</dbReference>
<dbReference type="GO" id="GO:0016787">
    <property type="term" value="F:hydrolase activity"/>
    <property type="evidence" value="ECO:0007669"/>
    <property type="project" value="UniProtKB-KW"/>
</dbReference>
<dbReference type="GO" id="GO:0004519">
    <property type="term" value="F:endonuclease activity"/>
    <property type="evidence" value="ECO:0007669"/>
    <property type="project" value="UniProtKB-KW"/>
</dbReference>
<gene>
    <name evidence="6" type="ORF">UR67_C0001G0018</name>
</gene>
<dbReference type="AlphaFoldDB" id="A0A0G0BKW1"/>
<feature type="domain" description="TNase-like" evidence="5">
    <location>
        <begin position="87"/>
        <end position="215"/>
    </location>
</feature>
<keyword evidence="1" id="KW-0540">Nuclease</keyword>
<reference evidence="6 7" key="1">
    <citation type="journal article" date="2015" name="Nature">
        <title>rRNA introns, odd ribosomes, and small enigmatic genomes across a large radiation of phyla.</title>
        <authorList>
            <person name="Brown C.T."/>
            <person name="Hug L.A."/>
            <person name="Thomas B.C."/>
            <person name="Sharon I."/>
            <person name="Castelle C.J."/>
            <person name="Singh A."/>
            <person name="Wilkins M.J."/>
            <person name="Williams K.H."/>
            <person name="Banfield J.F."/>
        </authorList>
    </citation>
    <scope>NUCLEOTIDE SEQUENCE [LARGE SCALE GENOMIC DNA]</scope>
</reference>
<feature type="transmembrane region" description="Helical" evidence="4">
    <location>
        <begin position="38"/>
        <end position="57"/>
    </location>
</feature>
<keyword evidence="3" id="KW-0378">Hydrolase</keyword>
<dbReference type="Proteomes" id="UP000034581">
    <property type="component" value="Unassembled WGS sequence"/>
</dbReference>
<name>A0A0G0BKW1_UNCC3</name>
<dbReference type="SUPFAM" id="SSF50199">
    <property type="entry name" value="Staphylococcal nuclease"/>
    <property type="match status" value="1"/>
</dbReference>
<keyword evidence="4" id="KW-1133">Transmembrane helix</keyword>
<dbReference type="EMBL" id="LBQB01000001">
    <property type="protein sequence ID" value="KKP70109.1"/>
    <property type="molecule type" value="Genomic_DNA"/>
</dbReference>
<evidence type="ECO:0000256" key="1">
    <source>
        <dbReference type="ARBA" id="ARBA00022722"/>
    </source>
</evidence>
<keyword evidence="4" id="KW-0812">Transmembrane</keyword>
<dbReference type="STRING" id="1618350.UR67_C0001G0018"/>
<dbReference type="PANTHER" id="PTHR12302:SF3">
    <property type="entry name" value="SERINE_THREONINE-PROTEIN KINASE 31"/>
    <property type="match status" value="1"/>
</dbReference>
<organism evidence="6 7">
    <name type="scientific">candidate division CPR3 bacterium GW2011_GWF2_35_18</name>
    <dbReference type="NCBI Taxonomy" id="1618350"/>
    <lineage>
        <taxon>Bacteria</taxon>
        <taxon>Bacteria division CPR3</taxon>
    </lineage>
</organism>
<sequence length="285" mass="32290">MLQKVSRFFTQMFAFIFEVIIAAAYGRKPRFNKGGKQFFLFSIISLLLLIVFFNISAGNKNSNDTNSNTLKSYDFKNNESTSSATQDQNTVLVTRVIDGDTFEIYSGQKIRLIGINTPETVAPNKTVECYGQEASDFLKSLLENTRVSLVKDVSETDSYGRLLRYVYLDNLFVNEYLVKEGYAEVSTYPPDVKYQEVLEQAEETARTQEIGLWGNICSTDSEQTVIDSNECTIKGNISWAGEKIYHLITCKDYDQTVIDEKRGEKYFCTEEDAINAGFKKAANCN</sequence>
<dbReference type="InterPro" id="IPR016071">
    <property type="entry name" value="Staphylococal_nuclease_OB-fold"/>
</dbReference>
<dbReference type="PANTHER" id="PTHR12302">
    <property type="entry name" value="EBNA2 BINDING PROTEIN P100"/>
    <property type="match status" value="1"/>
</dbReference>
<evidence type="ECO:0000256" key="2">
    <source>
        <dbReference type="ARBA" id="ARBA00022759"/>
    </source>
</evidence>
<evidence type="ECO:0000256" key="3">
    <source>
        <dbReference type="ARBA" id="ARBA00022801"/>
    </source>
</evidence>
<dbReference type="SMART" id="SM00318">
    <property type="entry name" value="SNc"/>
    <property type="match status" value="1"/>
</dbReference>
<keyword evidence="2" id="KW-0255">Endonuclease</keyword>
<evidence type="ECO:0000313" key="6">
    <source>
        <dbReference type="EMBL" id="KKP70109.1"/>
    </source>
</evidence>
<evidence type="ECO:0000259" key="5">
    <source>
        <dbReference type="PROSITE" id="PS50830"/>
    </source>
</evidence>
<dbReference type="InterPro" id="IPR035437">
    <property type="entry name" value="SNase_OB-fold_sf"/>
</dbReference>
<dbReference type="Gene3D" id="2.40.50.90">
    <property type="match status" value="1"/>
</dbReference>
<evidence type="ECO:0000313" key="7">
    <source>
        <dbReference type="Proteomes" id="UP000034581"/>
    </source>
</evidence>
<dbReference type="PROSITE" id="PS50830">
    <property type="entry name" value="TNASE_3"/>
    <property type="match status" value="1"/>
</dbReference>
<keyword evidence="4" id="KW-0472">Membrane</keyword>